<protein>
    <submittedName>
        <fullName evidence="1">Uncharacterized protein</fullName>
    </submittedName>
</protein>
<dbReference type="STRING" id="64791.A0A151WL34"/>
<keyword evidence="2" id="KW-1185">Reference proteome</keyword>
<dbReference type="InterPro" id="IPR016031">
    <property type="entry name" value="Trp_RNA-bd_attenuator-like_dom"/>
</dbReference>
<dbReference type="AlphaFoldDB" id="A0A151WL34"/>
<organism evidence="1 2">
    <name type="scientific">Mycetomoellerius zeteki</name>
    <dbReference type="NCBI Taxonomy" id="64791"/>
    <lineage>
        <taxon>Eukaryota</taxon>
        <taxon>Metazoa</taxon>
        <taxon>Ecdysozoa</taxon>
        <taxon>Arthropoda</taxon>
        <taxon>Hexapoda</taxon>
        <taxon>Insecta</taxon>
        <taxon>Pterygota</taxon>
        <taxon>Neoptera</taxon>
        <taxon>Endopterygota</taxon>
        <taxon>Hymenoptera</taxon>
        <taxon>Apocrita</taxon>
        <taxon>Aculeata</taxon>
        <taxon>Formicoidea</taxon>
        <taxon>Formicidae</taxon>
        <taxon>Myrmicinae</taxon>
        <taxon>Mycetomoellerius</taxon>
    </lineage>
</organism>
<dbReference type="Proteomes" id="UP000075809">
    <property type="component" value="Unassembled WGS sequence"/>
</dbReference>
<dbReference type="SUPFAM" id="SSF51219">
    <property type="entry name" value="TRAP-like"/>
    <property type="match status" value="1"/>
</dbReference>
<sequence length="238" mass="27141">MTVNQKNAWLSFIAVIKGFLGNRKEANYKDLVETMLDNFKKLGCSMSVKLHFLYSHLDFFAANLGDVSEEQGKKFHQDMKEIERRYQGRWNSAMLGDYCWSLKRDQKNASHKRHCNSCSFDEKRKDFINHCKSNLTGRGIIHLAFTGRGIIHLAFTGRGIIHLAFTGRGIIYLAFTGRGIIHLAFTGRGIIHFAFTGRGIIHLAFTGQGVTNFALEIRILRGTIYRTSNWYISGKKSL</sequence>
<proteinExistence type="predicted"/>
<reference evidence="1 2" key="1">
    <citation type="submission" date="2015-09" db="EMBL/GenBank/DDBJ databases">
        <title>Trachymyrmex zeteki WGS genome.</title>
        <authorList>
            <person name="Nygaard S."/>
            <person name="Hu H."/>
            <person name="Boomsma J."/>
            <person name="Zhang G."/>
        </authorList>
    </citation>
    <scope>NUCLEOTIDE SEQUENCE [LARGE SCALE GENOMIC DNA]</scope>
    <source>
        <strain evidence="1">Tzet28-1</strain>
        <tissue evidence="1">Whole body</tissue>
    </source>
</reference>
<accession>A0A151WL34</accession>
<dbReference type="EMBL" id="KQ982973">
    <property type="protein sequence ID" value="KYQ48592.1"/>
    <property type="molecule type" value="Genomic_DNA"/>
</dbReference>
<gene>
    <name evidence="1" type="ORF">ALC60_12354</name>
</gene>
<dbReference type="PANTHER" id="PTHR46114:SF1">
    <property type="entry name" value="ZAD DOMAIN-CONTAINING PROTEIN"/>
    <property type="match status" value="1"/>
</dbReference>
<name>A0A151WL34_9HYME</name>
<evidence type="ECO:0000313" key="2">
    <source>
        <dbReference type="Proteomes" id="UP000075809"/>
    </source>
</evidence>
<evidence type="ECO:0000313" key="1">
    <source>
        <dbReference type="EMBL" id="KYQ48592.1"/>
    </source>
</evidence>
<dbReference type="PANTHER" id="PTHR46114">
    <property type="entry name" value="APPLE DOMAIN-CONTAINING PROTEIN"/>
    <property type="match status" value="1"/>
</dbReference>